<dbReference type="Pfam" id="PF01594">
    <property type="entry name" value="AI-2E_transport"/>
    <property type="match status" value="1"/>
</dbReference>
<evidence type="ECO:0000313" key="9">
    <source>
        <dbReference type="EMBL" id="SDW72052.1"/>
    </source>
</evidence>
<evidence type="ECO:0000256" key="2">
    <source>
        <dbReference type="ARBA" id="ARBA00009773"/>
    </source>
</evidence>
<dbReference type="GO" id="GO:0005886">
    <property type="term" value="C:plasma membrane"/>
    <property type="evidence" value="ECO:0007669"/>
    <property type="project" value="UniProtKB-SubCell"/>
</dbReference>
<keyword evidence="3" id="KW-0813">Transport</keyword>
<dbReference type="EMBL" id="FNOM01000003">
    <property type="protein sequence ID" value="SDW72052.1"/>
    <property type="molecule type" value="Genomic_DNA"/>
</dbReference>
<dbReference type="OrthoDB" id="5792512at2"/>
<keyword evidence="10" id="KW-1185">Reference proteome</keyword>
<dbReference type="PANTHER" id="PTHR21716:SF53">
    <property type="entry name" value="PERMEASE PERM-RELATED"/>
    <property type="match status" value="1"/>
</dbReference>
<evidence type="ECO:0000313" key="10">
    <source>
        <dbReference type="Proteomes" id="UP000198539"/>
    </source>
</evidence>
<dbReference type="GO" id="GO:0055085">
    <property type="term" value="P:transmembrane transport"/>
    <property type="evidence" value="ECO:0007669"/>
    <property type="project" value="TreeGrafter"/>
</dbReference>
<feature type="transmembrane region" description="Helical" evidence="8">
    <location>
        <begin position="228"/>
        <end position="253"/>
    </location>
</feature>
<reference evidence="9 10" key="1">
    <citation type="submission" date="2016-10" db="EMBL/GenBank/DDBJ databases">
        <authorList>
            <person name="de Groot N.N."/>
        </authorList>
    </citation>
    <scope>NUCLEOTIDE SEQUENCE [LARGE SCALE GENOMIC DNA]</scope>
    <source>
        <strain evidence="9 10">CGMCC 1.8894</strain>
    </source>
</reference>
<sequence>MTITQQTRYWAVAVAVFLGLLWALGDVLLPFLVGAGLAYFLDPVATRLTRYGIPRVVAVSLIMVLMLGVAVVLLLLIVPSVVAEGAQLAQAAPEVFRRLQEVLAERFPDLLDSESQVRQTLAGLGDTIQERGLALANSLLRSVSGVIGAMVFIVIAPVVTFYLLVDWPRLTETIDDALPRQHAPVIRDLLRRIDGALAGFVRGQVTVCVILAAYYAIALLVAGLQFGLVIGVVAGLVSFIPYIGAIVGGALAIGLALFQFWGSPVPILIVAGIFVVGQVLEGNVLVPNLVGSSVGLHPVWLLFAVSAFGSAFGFTGMLVAVPLAAALGVLVRFAFDRYKASALYSNDGSPAP</sequence>
<comment type="similarity">
    <text evidence="2">Belongs to the autoinducer-2 exporter (AI-2E) (TC 2.A.86) family.</text>
</comment>
<evidence type="ECO:0000256" key="5">
    <source>
        <dbReference type="ARBA" id="ARBA00022692"/>
    </source>
</evidence>
<proteinExistence type="inferred from homology"/>
<keyword evidence="6 8" id="KW-1133">Transmembrane helix</keyword>
<feature type="transmembrane region" description="Helical" evidence="8">
    <location>
        <begin position="143"/>
        <end position="165"/>
    </location>
</feature>
<dbReference type="RefSeq" id="WP_092886620.1">
    <property type="nucleotide sequence ID" value="NZ_CP061498.1"/>
</dbReference>
<evidence type="ECO:0000256" key="6">
    <source>
        <dbReference type="ARBA" id="ARBA00022989"/>
    </source>
</evidence>
<evidence type="ECO:0000256" key="8">
    <source>
        <dbReference type="SAM" id="Phobius"/>
    </source>
</evidence>
<evidence type="ECO:0000256" key="4">
    <source>
        <dbReference type="ARBA" id="ARBA00022475"/>
    </source>
</evidence>
<keyword evidence="5 8" id="KW-0812">Transmembrane</keyword>
<dbReference type="STRING" id="564137.SAMN04488238_103180"/>
<evidence type="ECO:0000256" key="7">
    <source>
        <dbReference type="ARBA" id="ARBA00023136"/>
    </source>
</evidence>
<evidence type="ECO:0000256" key="1">
    <source>
        <dbReference type="ARBA" id="ARBA00004651"/>
    </source>
</evidence>
<name>A0A1H2VUG2_9RHOB</name>
<feature type="transmembrane region" description="Helical" evidence="8">
    <location>
        <begin position="260"/>
        <end position="280"/>
    </location>
</feature>
<dbReference type="InterPro" id="IPR002549">
    <property type="entry name" value="AI-2E-like"/>
</dbReference>
<dbReference type="AlphaFoldDB" id="A0A1H2VUG2"/>
<feature type="transmembrane region" description="Helical" evidence="8">
    <location>
        <begin position="300"/>
        <end position="331"/>
    </location>
</feature>
<feature type="transmembrane region" description="Helical" evidence="8">
    <location>
        <begin position="12"/>
        <end position="41"/>
    </location>
</feature>
<dbReference type="PANTHER" id="PTHR21716">
    <property type="entry name" value="TRANSMEMBRANE PROTEIN"/>
    <property type="match status" value="1"/>
</dbReference>
<keyword evidence="7 8" id="KW-0472">Membrane</keyword>
<organism evidence="9 10">
    <name type="scientific">Roseicitreum antarcticum</name>
    <dbReference type="NCBI Taxonomy" id="564137"/>
    <lineage>
        <taxon>Bacteria</taxon>
        <taxon>Pseudomonadati</taxon>
        <taxon>Pseudomonadota</taxon>
        <taxon>Alphaproteobacteria</taxon>
        <taxon>Rhodobacterales</taxon>
        <taxon>Paracoccaceae</taxon>
        <taxon>Roseicitreum</taxon>
    </lineage>
</organism>
<protein>
    <submittedName>
        <fullName evidence="9">Predicted PurR-regulated permease PerM</fullName>
    </submittedName>
</protein>
<feature type="transmembrane region" description="Helical" evidence="8">
    <location>
        <begin position="200"/>
        <end position="222"/>
    </location>
</feature>
<evidence type="ECO:0000256" key="3">
    <source>
        <dbReference type="ARBA" id="ARBA00022448"/>
    </source>
</evidence>
<gene>
    <name evidence="9" type="ORF">SAMN04488238_103180</name>
</gene>
<keyword evidence="4" id="KW-1003">Cell membrane</keyword>
<comment type="subcellular location">
    <subcellularLocation>
        <location evidence="1">Cell membrane</location>
        <topology evidence="1">Multi-pass membrane protein</topology>
    </subcellularLocation>
</comment>
<feature type="transmembrane region" description="Helical" evidence="8">
    <location>
        <begin position="53"/>
        <end position="78"/>
    </location>
</feature>
<dbReference type="Proteomes" id="UP000198539">
    <property type="component" value="Unassembled WGS sequence"/>
</dbReference>
<accession>A0A1H2VUG2</accession>